<dbReference type="Proteomes" id="UP000321685">
    <property type="component" value="Unassembled WGS sequence"/>
</dbReference>
<evidence type="ECO:0000313" key="4">
    <source>
        <dbReference type="Proteomes" id="UP000321685"/>
    </source>
</evidence>
<dbReference type="OrthoDB" id="1467636at2"/>
<dbReference type="SUPFAM" id="SSF51306">
    <property type="entry name" value="LexA/Signal peptidase"/>
    <property type="match status" value="1"/>
</dbReference>
<comment type="subcellular location">
    <subcellularLocation>
        <location evidence="1">Endomembrane system</location>
    </subcellularLocation>
</comment>
<dbReference type="Pfam" id="PF00717">
    <property type="entry name" value="Peptidase_S24"/>
    <property type="match status" value="1"/>
</dbReference>
<dbReference type="GO" id="GO:0012505">
    <property type="term" value="C:endomembrane system"/>
    <property type="evidence" value="ECO:0007669"/>
    <property type="project" value="UniProtKB-SubCell"/>
</dbReference>
<reference evidence="3 4" key="1">
    <citation type="submission" date="2019-07" db="EMBL/GenBank/DDBJ databases">
        <title>Whole genome shotgun sequence of Pseudonocardia sulfidoxydans NBRC 16205.</title>
        <authorList>
            <person name="Hosoyama A."/>
            <person name="Uohara A."/>
            <person name="Ohji S."/>
            <person name="Ichikawa N."/>
        </authorList>
    </citation>
    <scope>NUCLEOTIDE SEQUENCE [LARGE SCALE GENOMIC DNA]</scope>
    <source>
        <strain evidence="3 4">NBRC 16205</strain>
    </source>
</reference>
<evidence type="ECO:0000259" key="2">
    <source>
        <dbReference type="Pfam" id="PF00717"/>
    </source>
</evidence>
<dbReference type="GO" id="GO:0006465">
    <property type="term" value="P:signal peptide processing"/>
    <property type="evidence" value="ECO:0007669"/>
    <property type="project" value="InterPro"/>
</dbReference>
<protein>
    <recommendedName>
        <fullName evidence="2">Peptidase S24/S26A/S26B/S26C domain-containing protein</fullName>
    </recommendedName>
</protein>
<name>A0A511DTZ8_9PSEU</name>
<dbReference type="GO" id="GO:0004252">
    <property type="term" value="F:serine-type endopeptidase activity"/>
    <property type="evidence" value="ECO:0007669"/>
    <property type="project" value="InterPro"/>
</dbReference>
<sequence>MSPALSDGDVVVVRFGAPVSVGDVVLVRWASRPGQLSVKRAVRPEAGGWWVEGDNPFGSTDSRTLGPATVDAVVTARMWPKPGTLRRRR</sequence>
<dbReference type="InterPro" id="IPR015927">
    <property type="entry name" value="Peptidase_S24_S26A/B/C"/>
</dbReference>
<evidence type="ECO:0000313" key="3">
    <source>
        <dbReference type="EMBL" id="GEL26568.1"/>
    </source>
</evidence>
<dbReference type="CDD" id="cd06530">
    <property type="entry name" value="S26_SPase_I"/>
    <property type="match status" value="1"/>
</dbReference>
<dbReference type="AlphaFoldDB" id="A0A511DTZ8"/>
<organism evidence="3 4">
    <name type="scientific">Pseudonocardia sulfidoxydans NBRC 16205</name>
    <dbReference type="NCBI Taxonomy" id="1223511"/>
    <lineage>
        <taxon>Bacteria</taxon>
        <taxon>Bacillati</taxon>
        <taxon>Actinomycetota</taxon>
        <taxon>Actinomycetes</taxon>
        <taxon>Pseudonocardiales</taxon>
        <taxon>Pseudonocardiaceae</taxon>
        <taxon>Pseudonocardia</taxon>
    </lineage>
</organism>
<gene>
    <name evidence="3" type="ORF">PSU4_55220</name>
</gene>
<dbReference type="InterPro" id="IPR036286">
    <property type="entry name" value="LexA/Signal_pep-like_sf"/>
</dbReference>
<accession>A0A511DTZ8</accession>
<feature type="domain" description="Peptidase S24/S26A/S26B/S26C" evidence="2">
    <location>
        <begin position="1"/>
        <end position="56"/>
    </location>
</feature>
<proteinExistence type="predicted"/>
<evidence type="ECO:0000256" key="1">
    <source>
        <dbReference type="ARBA" id="ARBA00004308"/>
    </source>
</evidence>
<keyword evidence="4" id="KW-1185">Reference proteome</keyword>
<dbReference type="Gene3D" id="2.10.109.10">
    <property type="entry name" value="Umud Fragment, subunit A"/>
    <property type="match status" value="1"/>
</dbReference>
<comment type="caution">
    <text evidence="3">The sequence shown here is derived from an EMBL/GenBank/DDBJ whole genome shotgun (WGS) entry which is preliminary data.</text>
</comment>
<dbReference type="EMBL" id="BJVJ01000098">
    <property type="protein sequence ID" value="GEL26568.1"/>
    <property type="molecule type" value="Genomic_DNA"/>
</dbReference>
<dbReference type="InterPro" id="IPR019533">
    <property type="entry name" value="Peptidase_S26"/>
</dbReference>